<organism evidence="2 3">
    <name type="scientific">Jannaschia pagri</name>
    <dbReference type="NCBI Taxonomy" id="2829797"/>
    <lineage>
        <taxon>Bacteria</taxon>
        <taxon>Pseudomonadati</taxon>
        <taxon>Pseudomonadota</taxon>
        <taxon>Alphaproteobacteria</taxon>
        <taxon>Rhodobacterales</taxon>
        <taxon>Roseobacteraceae</taxon>
        <taxon>Jannaschia</taxon>
    </lineage>
</organism>
<feature type="domain" description="DUF5666" evidence="1">
    <location>
        <begin position="49"/>
        <end position="100"/>
    </location>
</feature>
<name>A0ABQ4NM96_9RHOB</name>
<dbReference type="Proteomes" id="UP000786693">
    <property type="component" value="Unassembled WGS sequence"/>
</dbReference>
<protein>
    <recommendedName>
        <fullName evidence="1">DUF5666 domain-containing protein</fullName>
    </recommendedName>
</protein>
<evidence type="ECO:0000259" key="1">
    <source>
        <dbReference type="Pfam" id="PF18914"/>
    </source>
</evidence>
<feature type="domain" description="DUF5666" evidence="1">
    <location>
        <begin position="108"/>
        <end position="155"/>
    </location>
</feature>
<dbReference type="InterPro" id="IPR043724">
    <property type="entry name" value="DUF5666"/>
</dbReference>
<dbReference type="Pfam" id="PF18914">
    <property type="entry name" value="DUF5666"/>
    <property type="match status" value="2"/>
</dbReference>
<keyword evidence="3" id="KW-1185">Reference proteome</keyword>
<comment type="caution">
    <text evidence="2">The sequence shown here is derived from an EMBL/GenBank/DDBJ whole genome shotgun (WGS) entry which is preliminary data.</text>
</comment>
<dbReference type="PROSITE" id="PS00430">
    <property type="entry name" value="TONB_DEPENDENT_REC_1"/>
    <property type="match status" value="1"/>
</dbReference>
<dbReference type="InterPro" id="IPR010916">
    <property type="entry name" value="TonB_box_CS"/>
</dbReference>
<evidence type="ECO:0000313" key="2">
    <source>
        <dbReference type="EMBL" id="GIT95530.1"/>
    </source>
</evidence>
<sequence>MTTSKFTRRTCVFGGGAAALLPGVGWTQEREIEGGIGGTGIVGIATEVGGLVVAGRALTTDDGTRITDAFGALPAAALTRGDSLTVEAAGSVGSLVARRIHVTQPVVGTVTAASARQVTVNGVTVTLDSGLRSVRPGSRVAVSGLWRGTEVIASRLSPARSPLDLVSGDVSRGQGATRIGAVPVARLPGRPPSGSFATAFGRYDPARGLFQVQQSETGRFTGAAGRLRRLAVEGFLEPSNAAPGFRISGLGHSFARNLNLSNLAQGRALFSGAYRGTFAADQALPLPEDTRRRAAILGALASRS</sequence>
<reference evidence="2 3" key="1">
    <citation type="submission" date="2021-05" db="EMBL/GenBank/DDBJ databases">
        <title>Bacteria Genome sequencing.</title>
        <authorList>
            <person name="Takabe Y."/>
            <person name="Nakajima Y."/>
            <person name="Suzuki S."/>
            <person name="Shiozaki T."/>
        </authorList>
    </citation>
    <scope>NUCLEOTIDE SEQUENCE [LARGE SCALE GENOMIC DNA]</scope>
    <source>
        <strain evidence="2 3">AI_62</strain>
    </source>
</reference>
<gene>
    <name evidence="2" type="ORF">JANAI62_21530</name>
</gene>
<accession>A0ABQ4NM96</accession>
<dbReference type="RefSeq" id="WP_220749015.1">
    <property type="nucleotide sequence ID" value="NZ_BPFH01000003.1"/>
</dbReference>
<evidence type="ECO:0000313" key="3">
    <source>
        <dbReference type="Proteomes" id="UP000786693"/>
    </source>
</evidence>
<proteinExistence type="predicted"/>
<dbReference type="EMBL" id="BPFH01000003">
    <property type="protein sequence ID" value="GIT95530.1"/>
    <property type="molecule type" value="Genomic_DNA"/>
</dbReference>